<dbReference type="EMBL" id="CACRXK020018487">
    <property type="protein sequence ID" value="CAB4032549.1"/>
    <property type="molecule type" value="Genomic_DNA"/>
</dbReference>
<evidence type="ECO:0000313" key="2">
    <source>
        <dbReference type="Proteomes" id="UP001152795"/>
    </source>
</evidence>
<accession>A0A7D9JMT3</accession>
<proteinExistence type="predicted"/>
<dbReference type="Proteomes" id="UP001152795">
    <property type="component" value="Unassembled WGS sequence"/>
</dbReference>
<name>A0A7D9JMT3_PARCT</name>
<protein>
    <submittedName>
        <fullName evidence="1">Uncharacterized protein</fullName>
    </submittedName>
</protein>
<sequence length="79" mass="8902">LSDENGVKIFTGQGIEKTNDVVCAMYHRNIYSHDASKDSLLALKHLGILQEYEKMSNSYTKRDNIGQKEFSRKGGSVHV</sequence>
<evidence type="ECO:0000313" key="1">
    <source>
        <dbReference type="EMBL" id="CAB4032549.1"/>
    </source>
</evidence>
<keyword evidence="2" id="KW-1185">Reference proteome</keyword>
<comment type="caution">
    <text evidence="1">The sequence shown here is derived from an EMBL/GenBank/DDBJ whole genome shotgun (WGS) entry which is preliminary data.</text>
</comment>
<feature type="non-terminal residue" evidence="1">
    <location>
        <position position="1"/>
    </location>
</feature>
<gene>
    <name evidence="1" type="ORF">PACLA_8A001995</name>
</gene>
<dbReference type="AlphaFoldDB" id="A0A7D9JMT3"/>
<organism evidence="1 2">
    <name type="scientific">Paramuricea clavata</name>
    <name type="common">Red gorgonian</name>
    <name type="synonym">Violescent sea-whip</name>
    <dbReference type="NCBI Taxonomy" id="317549"/>
    <lineage>
        <taxon>Eukaryota</taxon>
        <taxon>Metazoa</taxon>
        <taxon>Cnidaria</taxon>
        <taxon>Anthozoa</taxon>
        <taxon>Octocorallia</taxon>
        <taxon>Malacalcyonacea</taxon>
        <taxon>Plexauridae</taxon>
        <taxon>Paramuricea</taxon>
    </lineage>
</organism>
<reference evidence="1" key="1">
    <citation type="submission" date="2020-04" db="EMBL/GenBank/DDBJ databases">
        <authorList>
            <person name="Alioto T."/>
            <person name="Alioto T."/>
            <person name="Gomez Garrido J."/>
        </authorList>
    </citation>
    <scope>NUCLEOTIDE SEQUENCE</scope>
    <source>
        <strain evidence="1">A484AB</strain>
    </source>
</reference>